<evidence type="ECO:0000313" key="4">
    <source>
        <dbReference type="EMBL" id="CAE0063589.1"/>
    </source>
</evidence>
<evidence type="ECO:0000313" key="5">
    <source>
        <dbReference type="EMBL" id="CAE0063590.1"/>
    </source>
</evidence>
<dbReference type="PANTHER" id="PTHR48025">
    <property type="entry name" value="OS02G0815200 PROTEIN"/>
    <property type="match status" value="1"/>
</dbReference>
<accession>A0A7S3A700</accession>
<dbReference type="SUPFAM" id="SSF54928">
    <property type="entry name" value="RNA-binding domain, RBD"/>
    <property type="match status" value="1"/>
</dbReference>
<gene>
    <name evidence="4" type="ORF">RMAR00112_LOCUS31661</name>
    <name evidence="5" type="ORF">RMAR00112_LOCUS31662</name>
</gene>
<dbReference type="EMBL" id="HBHW01041163">
    <property type="protein sequence ID" value="CAE0063589.1"/>
    <property type="molecule type" value="Transcribed_RNA"/>
</dbReference>
<feature type="domain" description="RRM" evidence="3">
    <location>
        <begin position="51"/>
        <end position="128"/>
    </location>
</feature>
<keyword evidence="1 2" id="KW-0694">RNA-binding</keyword>
<dbReference type="SMART" id="SM00360">
    <property type="entry name" value="RRM"/>
    <property type="match status" value="2"/>
</dbReference>
<evidence type="ECO:0000259" key="3">
    <source>
        <dbReference type="PROSITE" id="PS50102"/>
    </source>
</evidence>
<evidence type="ECO:0000256" key="1">
    <source>
        <dbReference type="ARBA" id="ARBA00022884"/>
    </source>
</evidence>
<dbReference type="InterPro" id="IPR012677">
    <property type="entry name" value="Nucleotide-bd_a/b_plait_sf"/>
</dbReference>
<reference evidence="4" key="1">
    <citation type="submission" date="2021-01" db="EMBL/GenBank/DDBJ databases">
        <authorList>
            <person name="Corre E."/>
            <person name="Pelletier E."/>
            <person name="Niang G."/>
            <person name="Scheremetjew M."/>
            <person name="Finn R."/>
            <person name="Kale V."/>
            <person name="Holt S."/>
            <person name="Cochrane G."/>
            <person name="Meng A."/>
            <person name="Brown T."/>
            <person name="Cohen L."/>
        </authorList>
    </citation>
    <scope>NUCLEOTIDE SEQUENCE</scope>
    <source>
        <strain evidence="4">CCMP 769</strain>
    </source>
</reference>
<dbReference type="PROSITE" id="PS50102">
    <property type="entry name" value="RRM"/>
    <property type="match status" value="1"/>
</dbReference>
<dbReference type="EMBL" id="HBHW01041164">
    <property type="protein sequence ID" value="CAE0063590.1"/>
    <property type="molecule type" value="Transcribed_RNA"/>
</dbReference>
<dbReference type="Pfam" id="PF00076">
    <property type="entry name" value="RRM_1"/>
    <property type="match status" value="2"/>
</dbReference>
<dbReference type="Gene3D" id="3.30.70.330">
    <property type="match status" value="2"/>
</dbReference>
<dbReference type="InterPro" id="IPR050502">
    <property type="entry name" value="Euk_RNA-bind_prot"/>
</dbReference>
<evidence type="ECO:0000256" key="2">
    <source>
        <dbReference type="PROSITE-ProRule" id="PRU00176"/>
    </source>
</evidence>
<dbReference type="PANTHER" id="PTHR48025:SF1">
    <property type="entry name" value="RRM DOMAIN-CONTAINING PROTEIN"/>
    <property type="match status" value="1"/>
</dbReference>
<dbReference type="InterPro" id="IPR000504">
    <property type="entry name" value="RRM_dom"/>
</dbReference>
<proteinExistence type="predicted"/>
<protein>
    <recommendedName>
        <fullName evidence="3">RRM domain-containing protein</fullName>
    </recommendedName>
</protein>
<sequence length="241" mass="27365">MSLSVLRGTARSIFGSHGSLRSFRESNGIRLRQVATEAESGQDRWSRRPNKKVLLRNLPFNLDSAELEVLLRSVAALRSVEILKDWAGNSAGSAVAEFATMHDCHIAMQTLNGYRLHRKPITIELDENAKEKNKTINECAVKIFNIHFAYKWQDVKDLARKMGAEATSGQIVRADGERRTRTYAVLIYKTPEDAKKAVETMDEQVDRNRRLRCVLALDEDPPLEDGEEDFYDRASLLPNDF</sequence>
<dbReference type="AlphaFoldDB" id="A0A7S3A700"/>
<dbReference type="InterPro" id="IPR035979">
    <property type="entry name" value="RBD_domain_sf"/>
</dbReference>
<organism evidence="4">
    <name type="scientific">Rhodosorus marinus</name>
    <dbReference type="NCBI Taxonomy" id="101924"/>
    <lineage>
        <taxon>Eukaryota</taxon>
        <taxon>Rhodophyta</taxon>
        <taxon>Stylonematophyceae</taxon>
        <taxon>Stylonematales</taxon>
        <taxon>Stylonemataceae</taxon>
        <taxon>Rhodosorus</taxon>
    </lineage>
</organism>
<name>A0A7S3A700_9RHOD</name>
<dbReference type="GO" id="GO:0003729">
    <property type="term" value="F:mRNA binding"/>
    <property type="evidence" value="ECO:0007669"/>
    <property type="project" value="TreeGrafter"/>
</dbReference>
<dbReference type="CDD" id="cd00590">
    <property type="entry name" value="RRM_SF"/>
    <property type="match status" value="1"/>
</dbReference>